<proteinExistence type="predicted"/>
<evidence type="ECO:0000256" key="1">
    <source>
        <dbReference type="SAM" id="MobiDB-lite"/>
    </source>
</evidence>
<reference evidence="2" key="1">
    <citation type="submission" date="2019-04" db="EMBL/GenBank/DDBJ databases">
        <title>An insight into the mialome of Ixodes scapularis.</title>
        <authorList>
            <person name="Ribeiro J.M."/>
            <person name="Mather T.N."/>
            <person name="Karim S."/>
        </authorList>
    </citation>
    <scope>NUCLEOTIDE SEQUENCE</scope>
</reference>
<evidence type="ECO:0000313" key="2">
    <source>
        <dbReference type="EMBL" id="MOY34022.1"/>
    </source>
</evidence>
<accession>A0A4D5RAI0</accession>
<dbReference type="EMBL" id="GHJT01000051">
    <property type="protein sequence ID" value="MOY34022.1"/>
    <property type="molecule type" value="Transcribed_RNA"/>
</dbReference>
<feature type="region of interest" description="Disordered" evidence="1">
    <location>
        <begin position="58"/>
        <end position="79"/>
    </location>
</feature>
<organism evidence="2">
    <name type="scientific">Ixodes scapularis</name>
    <name type="common">Black-legged tick</name>
    <name type="synonym">Deer tick</name>
    <dbReference type="NCBI Taxonomy" id="6945"/>
    <lineage>
        <taxon>Eukaryota</taxon>
        <taxon>Metazoa</taxon>
        <taxon>Ecdysozoa</taxon>
        <taxon>Arthropoda</taxon>
        <taxon>Chelicerata</taxon>
        <taxon>Arachnida</taxon>
        <taxon>Acari</taxon>
        <taxon>Parasitiformes</taxon>
        <taxon>Ixodida</taxon>
        <taxon>Ixodoidea</taxon>
        <taxon>Ixodidae</taxon>
        <taxon>Ixodinae</taxon>
        <taxon>Ixodes</taxon>
    </lineage>
</organism>
<dbReference type="AlphaFoldDB" id="A0A4D5RAI0"/>
<protein>
    <submittedName>
        <fullName evidence="2">Putative secreted protein</fullName>
    </submittedName>
</protein>
<sequence length="93" mass="9801">MSSESSNPSACTAWAPCAFCSASSGRCLPSLSTWSLRTSPCSGAASATSTASMWLQSSWQTPSTSDAPRPVPTFRRTHSPLSPPILRMIVSVH</sequence>
<name>A0A4D5RAI0_IXOSC</name>